<keyword evidence="1" id="KW-0732">Signal</keyword>
<sequence length="116" mass="12304">MACVRILLLFALLSACLLASPAASRQPPALESESATVDAAAAPGDGSKITLVFCIPVECNYFGHGWQDCYCCGDQYRKQSCHPTLEECRAHCPHCNPKCSPAPPTLAATANATSYN</sequence>
<dbReference type="PROSITE" id="PS51257">
    <property type="entry name" value="PROKAR_LIPOPROTEIN"/>
    <property type="match status" value="1"/>
</dbReference>
<name>A0A3L6TK68_PANMI</name>
<protein>
    <recommendedName>
        <fullName evidence="4">Embryo surrounding factor 1 brassicaceae domain-containing protein</fullName>
    </recommendedName>
</protein>
<gene>
    <name evidence="2" type="ORF">C2845_PM01G47530</name>
</gene>
<evidence type="ECO:0000256" key="1">
    <source>
        <dbReference type="SAM" id="SignalP"/>
    </source>
</evidence>
<keyword evidence="3" id="KW-1185">Reference proteome</keyword>
<organism evidence="2 3">
    <name type="scientific">Panicum miliaceum</name>
    <name type="common">Proso millet</name>
    <name type="synonym">Broomcorn millet</name>
    <dbReference type="NCBI Taxonomy" id="4540"/>
    <lineage>
        <taxon>Eukaryota</taxon>
        <taxon>Viridiplantae</taxon>
        <taxon>Streptophyta</taxon>
        <taxon>Embryophyta</taxon>
        <taxon>Tracheophyta</taxon>
        <taxon>Spermatophyta</taxon>
        <taxon>Magnoliopsida</taxon>
        <taxon>Liliopsida</taxon>
        <taxon>Poales</taxon>
        <taxon>Poaceae</taxon>
        <taxon>PACMAD clade</taxon>
        <taxon>Panicoideae</taxon>
        <taxon>Panicodae</taxon>
        <taxon>Paniceae</taxon>
        <taxon>Panicinae</taxon>
        <taxon>Panicum</taxon>
        <taxon>Panicum sect. Panicum</taxon>
    </lineage>
</organism>
<dbReference type="AlphaFoldDB" id="A0A3L6TK68"/>
<feature type="chain" id="PRO_5017951602" description="Embryo surrounding factor 1 brassicaceae domain-containing protein" evidence="1">
    <location>
        <begin position="25"/>
        <end position="116"/>
    </location>
</feature>
<reference evidence="3" key="1">
    <citation type="journal article" date="2019" name="Nat. Commun.">
        <title>The genome of broomcorn millet.</title>
        <authorList>
            <person name="Zou C."/>
            <person name="Miki D."/>
            <person name="Li D."/>
            <person name="Tang Q."/>
            <person name="Xiao L."/>
            <person name="Rajput S."/>
            <person name="Deng P."/>
            <person name="Jia W."/>
            <person name="Huang R."/>
            <person name="Zhang M."/>
            <person name="Sun Y."/>
            <person name="Hu J."/>
            <person name="Fu X."/>
            <person name="Schnable P.S."/>
            <person name="Li F."/>
            <person name="Zhang H."/>
            <person name="Feng B."/>
            <person name="Zhu X."/>
            <person name="Liu R."/>
            <person name="Schnable J.C."/>
            <person name="Zhu J.-K."/>
            <person name="Zhang H."/>
        </authorList>
    </citation>
    <scope>NUCLEOTIDE SEQUENCE [LARGE SCALE GENOMIC DNA]</scope>
</reference>
<evidence type="ECO:0000313" key="2">
    <source>
        <dbReference type="EMBL" id="RLN40657.1"/>
    </source>
</evidence>
<evidence type="ECO:0008006" key="4">
    <source>
        <dbReference type="Google" id="ProtNLM"/>
    </source>
</evidence>
<proteinExistence type="predicted"/>
<dbReference type="OrthoDB" id="691434at2759"/>
<comment type="caution">
    <text evidence="2">The sequence shown here is derived from an EMBL/GenBank/DDBJ whole genome shotgun (WGS) entry which is preliminary data.</text>
</comment>
<evidence type="ECO:0000313" key="3">
    <source>
        <dbReference type="Proteomes" id="UP000275267"/>
    </source>
</evidence>
<accession>A0A3L6TK68</accession>
<dbReference type="Proteomes" id="UP000275267">
    <property type="component" value="Unassembled WGS sequence"/>
</dbReference>
<feature type="signal peptide" evidence="1">
    <location>
        <begin position="1"/>
        <end position="24"/>
    </location>
</feature>
<dbReference type="EMBL" id="PQIB02000001">
    <property type="protein sequence ID" value="RLN40657.1"/>
    <property type="molecule type" value="Genomic_DNA"/>
</dbReference>